<dbReference type="AlphaFoldDB" id="A0A482WI90"/>
<gene>
    <name evidence="11" type="ORF">LSTR_LSTR014030</name>
</gene>
<dbReference type="Proteomes" id="UP000291343">
    <property type="component" value="Unassembled WGS sequence"/>
</dbReference>
<feature type="domain" description="Pep3/Vps18 beta-propeller" evidence="9">
    <location>
        <begin position="5"/>
        <end position="274"/>
    </location>
</feature>
<evidence type="ECO:0000256" key="1">
    <source>
        <dbReference type="ARBA" id="ARBA00004492"/>
    </source>
</evidence>
<dbReference type="OrthoDB" id="1845386at2759"/>
<dbReference type="STRING" id="195883.A0A482WI90"/>
<reference evidence="11 12" key="1">
    <citation type="journal article" date="2017" name="Gigascience">
        <title>Genome sequence of the small brown planthopper, Laodelphax striatellus.</title>
        <authorList>
            <person name="Zhu J."/>
            <person name="Jiang F."/>
            <person name="Wang X."/>
            <person name="Yang P."/>
            <person name="Bao Y."/>
            <person name="Zhao W."/>
            <person name="Wang W."/>
            <person name="Lu H."/>
            <person name="Wang Q."/>
            <person name="Cui N."/>
            <person name="Li J."/>
            <person name="Chen X."/>
            <person name="Luo L."/>
            <person name="Yu J."/>
            <person name="Kang L."/>
            <person name="Cui F."/>
        </authorList>
    </citation>
    <scope>NUCLEOTIDE SEQUENCE [LARGE SCALE GENOMIC DNA]</scope>
    <source>
        <strain evidence="11">Lst14</strain>
    </source>
</reference>
<dbReference type="SMR" id="A0A482WI90"/>
<keyword evidence="7" id="KW-0472">Membrane</keyword>
<feature type="repeat" description="CHCR" evidence="8">
    <location>
        <begin position="513"/>
        <end position="677"/>
    </location>
</feature>
<evidence type="ECO:0000256" key="5">
    <source>
        <dbReference type="ARBA" id="ARBA00022771"/>
    </source>
</evidence>
<evidence type="ECO:0000256" key="8">
    <source>
        <dbReference type="PROSITE-ProRule" id="PRU01006"/>
    </source>
</evidence>
<dbReference type="InterPro" id="IPR007810">
    <property type="entry name" value="Pep3/Vps18_beta-prop"/>
</dbReference>
<dbReference type="FunCoup" id="A0A482WI90">
    <property type="interactions" value="2171"/>
</dbReference>
<dbReference type="GO" id="GO:0030897">
    <property type="term" value="C:HOPS complex"/>
    <property type="evidence" value="ECO:0007669"/>
    <property type="project" value="TreeGrafter"/>
</dbReference>
<comment type="caution">
    <text evidence="11">The sequence shown here is derived from an EMBL/GenBank/DDBJ whole genome shotgun (WGS) entry which is preliminary data.</text>
</comment>
<dbReference type="GO" id="GO:0048284">
    <property type="term" value="P:organelle fusion"/>
    <property type="evidence" value="ECO:0007669"/>
    <property type="project" value="TreeGrafter"/>
</dbReference>
<dbReference type="Pfam" id="PF05131">
    <property type="entry name" value="Pep3_Vps18"/>
    <property type="match status" value="1"/>
</dbReference>
<evidence type="ECO:0000259" key="9">
    <source>
        <dbReference type="Pfam" id="PF05131"/>
    </source>
</evidence>
<dbReference type="GO" id="GO:0007032">
    <property type="term" value="P:endosome organization"/>
    <property type="evidence" value="ECO:0007669"/>
    <property type="project" value="TreeGrafter"/>
</dbReference>
<feature type="domain" description="Pep3/Vps18 RING C-terminal" evidence="10">
    <location>
        <begin position="716"/>
        <end position="820"/>
    </location>
</feature>
<evidence type="ECO:0000256" key="3">
    <source>
        <dbReference type="ARBA" id="ARBA00017338"/>
    </source>
</evidence>
<comment type="similarity">
    <text evidence="2">Belongs to the VPS18 family.</text>
</comment>
<dbReference type="GO" id="GO:0008270">
    <property type="term" value="F:zinc ion binding"/>
    <property type="evidence" value="ECO:0007669"/>
    <property type="project" value="UniProtKB-KW"/>
</dbReference>
<evidence type="ECO:0000256" key="7">
    <source>
        <dbReference type="ARBA" id="ARBA00023136"/>
    </source>
</evidence>
<keyword evidence="6" id="KW-0862">Zinc</keyword>
<dbReference type="PANTHER" id="PTHR23323">
    <property type="entry name" value="VACUOLAR PROTEIN SORTING-ASSOCIATED PROTEIN"/>
    <property type="match status" value="1"/>
</dbReference>
<evidence type="ECO:0000259" key="10">
    <source>
        <dbReference type="Pfam" id="PF26148"/>
    </source>
</evidence>
<evidence type="ECO:0000313" key="12">
    <source>
        <dbReference type="Proteomes" id="UP000291343"/>
    </source>
</evidence>
<name>A0A482WI90_LAOST</name>
<dbReference type="GO" id="GO:0006904">
    <property type="term" value="P:vesicle docking involved in exocytosis"/>
    <property type="evidence" value="ECO:0007669"/>
    <property type="project" value="TreeGrafter"/>
</dbReference>
<dbReference type="GO" id="GO:0030674">
    <property type="term" value="F:protein-macromolecule adaptor activity"/>
    <property type="evidence" value="ECO:0007669"/>
    <property type="project" value="TreeGrafter"/>
</dbReference>
<evidence type="ECO:0000313" key="11">
    <source>
        <dbReference type="EMBL" id="RZF33225.1"/>
    </source>
</evidence>
<evidence type="ECO:0000256" key="2">
    <source>
        <dbReference type="ARBA" id="ARBA00010454"/>
    </source>
</evidence>
<proteinExistence type="inferred from homology"/>
<dbReference type="PROSITE" id="PS50236">
    <property type="entry name" value="CHCR"/>
    <property type="match status" value="1"/>
</dbReference>
<sequence length="840" mass="95312">MIPREITIPSSSQYLKLIGLYLDPTGSHVLLSMARRGDQTTASELLYLGANSNKIKQTSKFRSHEVTAVGWNEACEPGEPTSRPILLGTAKGQLLETTLAADTDRKFQTASVEQYCTQVFDVGKGNHCPITGISFSRITGTDKYFIFVVTWSRLYQFVGSVANADEPMKALALQQIFNVYLSIPETYIEMTSNKNAWLQLYYSKPKTMPKHFGWLVDDGLFIGQIDPDDGANDEQRSVIGSQDVVRYPSSAGVGVIPLAFVLTEFHALLLYADHSYGKLVSIAKDSVKGTIWVIAERAIFKYKVTREERNVWQIHMEKGDYNKAKSYCADNPLHMDIILVKQADELFQTEQYEQSALLYAETQSSFEEVALKFLQVWQIEALKIFLKKKLEMLKPSEKTQITMIVMWVVELYLNQLGNLRNEGKEHTNDFRAVQDDLDAFLQLPVVSDNVKNNRGAVYDLMSSHGDKHNLIRLTIANKDFERVIRLHINKGEFMKALEILKSQNLRELYYAFTPALLPAIPRPTVTALIEQGRHLNPSRLLPALINEIIRYLEFCVGQINCQEQAVHNYLLSLYVKHKPDRLMRYLAMQGQEASMVNYDVRFALRLCREQGGCTEACVQLSALLGLWQAAVDLALTVSVDLAQQTVTMAGTHDSELVKKLWLKIAQHVVREKNDIKQAMQFLQRCELLKIEDILPFFSDFVTIDHFKDAICSYDIVEPTDTCCACGIQLLMRPFYFFPCSHRFHADCLLAELDSLLPDAQRERLLELQKQVQSQLAVGGGADAVSTGSTNRGLSLRDQLKAEIDSIIAAECLYCGDYMIESIDSPFIADKDYERIRREWE</sequence>
<dbReference type="InterPro" id="IPR000547">
    <property type="entry name" value="Clathrin_H-chain/VPS_repeat"/>
</dbReference>
<dbReference type="GO" id="GO:0006886">
    <property type="term" value="P:intracellular protein transport"/>
    <property type="evidence" value="ECO:0007669"/>
    <property type="project" value="UniProtKB-UniRule"/>
</dbReference>
<dbReference type="PANTHER" id="PTHR23323:SF26">
    <property type="entry name" value="VACUOLAR PROTEIN SORTING-ASSOCIATED PROTEIN 18 HOMOLOG"/>
    <property type="match status" value="1"/>
</dbReference>
<evidence type="ECO:0000256" key="4">
    <source>
        <dbReference type="ARBA" id="ARBA00022723"/>
    </source>
</evidence>
<organism evidence="11 12">
    <name type="scientific">Laodelphax striatellus</name>
    <name type="common">Small brown planthopper</name>
    <name type="synonym">Delphax striatella</name>
    <dbReference type="NCBI Taxonomy" id="195883"/>
    <lineage>
        <taxon>Eukaryota</taxon>
        <taxon>Metazoa</taxon>
        <taxon>Ecdysozoa</taxon>
        <taxon>Arthropoda</taxon>
        <taxon>Hexapoda</taxon>
        <taxon>Insecta</taxon>
        <taxon>Pterygota</taxon>
        <taxon>Neoptera</taxon>
        <taxon>Paraneoptera</taxon>
        <taxon>Hemiptera</taxon>
        <taxon>Auchenorrhyncha</taxon>
        <taxon>Fulgoroidea</taxon>
        <taxon>Delphacidae</taxon>
        <taxon>Criomorphinae</taxon>
        <taxon>Laodelphax</taxon>
    </lineage>
</organism>
<accession>A0A482WI90</accession>
<protein>
    <recommendedName>
        <fullName evidence="3">Vacuolar protein sorting-associated protein 18 homolog</fullName>
    </recommendedName>
</protein>
<dbReference type="EMBL" id="QKKF02034557">
    <property type="protein sequence ID" value="RZF33225.1"/>
    <property type="molecule type" value="Genomic_DNA"/>
</dbReference>
<keyword evidence="12" id="KW-1185">Reference proteome</keyword>
<keyword evidence="5" id="KW-0863">Zinc-finger</keyword>
<dbReference type="GO" id="GO:0007033">
    <property type="term" value="P:vacuole organization"/>
    <property type="evidence" value="ECO:0007669"/>
    <property type="project" value="TreeGrafter"/>
</dbReference>
<keyword evidence="4" id="KW-0479">Metal-binding</keyword>
<dbReference type="Pfam" id="PF26148">
    <property type="entry name" value="VPS18_RING_C"/>
    <property type="match status" value="1"/>
</dbReference>
<dbReference type="InterPro" id="IPR058919">
    <property type="entry name" value="Pep3/Vps18_RING_C"/>
</dbReference>
<dbReference type="InParanoid" id="A0A482WI90"/>
<dbReference type="GO" id="GO:0031902">
    <property type="term" value="C:late endosome membrane"/>
    <property type="evidence" value="ECO:0007669"/>
    <property type="project" value="UniProtKB-SubCell"/>
</dbReference>
<evidence type="ECO:0000256" key="6">
    <source>
        <dbReference type="ARBA" id="ARBA00022833"/>
    </source>
</evidence>
<comment type="subcellular location">
    <subcellularLocation>
        <location evidence="1">Late endosome membrane</location>
        <topology evidence="1">Peripheral membrane protein</topology>
        <orientation evidence="1">Cytoplasmic side</orientation>
    </subcellularLocation>
</comment>